<sequence>MFRLSMLVPAACLAVFLTACATEAPPAEPVEDVYLKYAQCMRGNGVQVPDPRPDDPSAMYEGVDTASAAFETADRTCGAILANVVQERQKQDPEQLKHQQEELLALAKCLREQGIEVPDPVPGQAGGAFGPGLDRTDPATAKALKTCATAGK</sequence>
<dbReference type="EMBL" id="JF970188">
    <property type="protein sequence ID" value="AFI57019.1"/>
    <property type="molecule type" value="Genomic_DNA"/>
</dbReference>
<proteinExistence type="predicted"/>
<reference evidence="3" key="1">
    <citation type="submission" date="2011-05" db="EMBL/GenBank/DDBJ databases">
        <authorList>
            <person name="Raja Rajesh Kumar K."/>
            <person name="Kirti P.B."/>
        </authorList>
    </citation>
    <scope>NUCLEOTIDE SEQUENCE</scope>
</reference>
<reference evidence="3" key="2">
    <citation type="journal article" date="2012" name="Chem. Biol.">
        <title>Quartromicin biosynthesis: two alternative polyketide chains produced by one polyketide synthase assembly line.</title>
        <authorList>
            <person name="He H.Y."/>
            <person name="Pan H.X."/>
            <person name="Wu L.F."/>
            <person name="Zhang B.B."/>
            <person name="Chai H.B."/>
            <person name="Liu W."/>
            <person name="Tang G.L."/>
        </authorList>
    </citation>
    <scope>NUCLEOTIDE SEQUENCE</scope>
</reference>
<evidence type="ECO:0000256" key="1">
    <source>
        <dbReference type="SAM" id="MobiDB-lite"/>
    </source>
</evidence>
<keyword evidence="2" id="KW-0732">Signal</keyword>
<dbReference type="PROSITE" id="PS51257">
    <property type="entry name" value="PROKAR_LIPOPROTEIN"/>
    <property type="match status" value="1"/>
</dbReference>
<name>K4FDK5_AMYOR</name>
<feature type="chain" id="PRO_5003878829" evidence="2">
    <location>
        <begin position="22"/>
        <end position="152"/>
    </location>
</feature>
<protein>
    <submittedName>
        <fullName evidence="3">QmnL</fullName>
    </submittedName>
</protein>
<evidence type="ECO:0000256" key="2">
    <source>
        <dbReference type="SAM" id="SignalP"/>
    </source>
</evidence>
<feature type="signal peptide" evidence="2">
    <location>
        <begin position="1"/>
        <end position="21"/>
    </location>
</feature>
<accession>K4FDK5</accession>
<evidence type="ECO:0000313" key="3">
    <source>
        <dbReference type="EMBL" id="AFI57019.1"/>
    </source>
</evidence>
<organism evidence="3">
    <name type="scientific">Amycolatopsis orientalis</name>
    <name type="common">Nocardia orientalis</name>
    <dbReference type="NCBI Taxonomy" id="31958"/>
    <lineage>
        <taxon>Bacteria</taxon>
        <taxon>Bacillati</taxon>
        <taxon>Actinomycetota</taxon>
        <taxon>Actinomycetes</taxon>
        <taxon>Pseudonocardiales</taxon>
        <taxon>Pseudonocardiaceae</taxon>
        <taxon>Amycolatopsis</taxon>
    </lineage>
</organism>
<dbReference type="AlphaFoldDB" id="K4FDK5"/>
<feature type="region of interest" description="Disordered" evidence="1">
    <location>
        <begin position="117"/>
        <end position="138"/>
    </location>
</feature>